<proteinExistence type="predicted"/>
<name>A0A9D1SUT1_9FIRM</name>
<dbReference type="InterPro" id="IPR014998">
    <property type="entry name" value="DUF1848"/>
</dbReference>
<reference evidence="1" key="1">
    <citation type="submission" date="2020-10" db="EMBL/GenBank/DDBJ databases">
        <authorList>
            <person name="Gilroy R."/>
        </authorList>
    </citation>
    <scope>NUCLEOTIDE SEQUENCE</scope>
    <source>
        <strain evidence="1">ChiSjej4B22-8349</strain>
    </source>
</reference>
<reference evidence="1" key="2">
    <citation type="journal article" date="2021" name="PeerJ">
        <title>Extensive microbial diversity within the chicken gut microbiome revealed by metagenomics and culture.</title>
        <authorList>
            <person name="Gilroy R."/>
            <person name="Ravi A."/>
            <person name="Getino M."/>
            <person name="Pursley I."/>
            <person name="Horton D.L."/>
            <person name="Alikhan N.F."/>
            <person name="Baker D."/>
            <person name="Gharbi K."/>
            <person name="Hall N."/>
            <person name="Watson M."/>
            <person name="Adriaenssens E.M."/>
            <person name="Foster-Nyarko E."/>
            <person name="Jarju S."/>
            <person name="Secka A."/>
            <person name="Antonio M."/>
            <person name="Oren A."/>
            <person name="Chaudhuri R.R."/>
            <person name="La Ragione R."/>
            <person name="Hildebrand F."/>
            <person name="Pallen M.J."/>
        </authorList>
    </citation>
    <scope>NUCLEOTIDE SEQUENCE</scope>
    <source>
        <strain evidence="1">ChiSjej4B22-8349</strain>
    </source>
</reference>
<dbReference type="EMBL" id="DVOB01000053">
    <property type="protein sequence ID" value="HIU95531.1"/>
    <property type="molecule type" value="Genomic_DNA"/>
</dbReference>
<dbReference type="Proteomes" id="UP000824130">
    <property type="component" value="Unassembled WGS sequence"/>
</dbReference>
<dbReference type="AlphaFoldDB" id="A0A9D1SUT1"/>
<organism evidence="1 2">
    <name type="scientific">Candidatus Allocopromorpha excrementipullorum</name>
    <dbReference type="NCBI Taxonomy" id="2840743"/>
    <lineage>
        <taxon>Bacteria</taxon>
        <taxon>Bacillati</taxon>
        <taxon>Bacillota</taxon>
        <taxon>Clostridia</taxon>
        <taxon>Eubacteriales</taxon>
        <taxon>Eubacteriaceae</taxon>
        <taxon>Eubacteriaceae incertae sedis</taxon>
        <taxon>Candidatus Allocopromorpha</taxon>
    </lineage>
</organism>
<gene>
    <name evidence="1" type="ORF">IAD25_02310</name>
</gene>
<sequence>MILSVSRRTDIPRYYSEWFYNRIKKGFCFVKNPMNPRQISRIDLSPDAVDCLVFWSRDPGPMLERLDELSSYSYYFQFTMTGYGKDVEPGAPPVNEALTTFKKLSTRTGPHRVIWRYDPIMFTERYTPEYHLHAFSRLAAGLSGYTKRCVISFVDEYAKNKKALKAISSYLPGQSQLMEFAKKISSAAEKSGITVTSCAEAIDLSSCGIEHGSCIDRHLTEAIIGHPLDLKKDTRQRAYCGCMESIDIGTYDTCPCGCVYCYASGTAGKVAAKLRIYDASSPLLCGELGPEDKIRDRRQ</sequence>
<comment type="caution">
    <text evidence="1">The sequence shown here is derived from an EMBL/GenBank/DDBJ whole genome shotgun (WGS) entry which is preliminary data.</text>
</comment>
<evidence type="ECO:0000313" key="2">
    <source>
        <dbReference type="Proteomes" id="UP000824130"/>
    </source>
</evidence>
<evidence type="ECO:0000313" key="1">
    <source>
        <dbReference type="EMBL" id="HIU95531.1"/>
    </source>
</evidence>
<dbReference type="Pfam" id="PF08902">
    <property type="entry name" value="DUF1848"/>
    <property type="match status" value="1"/>
</dbReference>
<protein>
    <submittedName>
        <fullName evidence="1">DUF1848 domain-containing protein</fullName>
    </submittedName>
</protein>
<accession>A0A9D1SUT1</accession>